<dbReference type="GO" id="GO:0080120">
    <property type="term" value="P:CAAX-box protein maturation"/>
    <property type="evidence" value="ECO:0007669"/>
    <property type="project" value="UniProtKB-ARBA"/>
</dbReference>
<dbReference type="AlphaFoldDB" id="A0AAW4N147"/>
<protein>
    <submittedName>
        <fullName evidence="3">CPBP family intramembrane metalloprotease</fullName>
    </submittedName>
</protein>
<evidence type="ECO:0000313" key="4">
    <source>
        <dbReference type="EMBL" id="MBV3393841.1"/>
    </source>
</evidence>
<sequence length="243" mass="27594">MRQKIDRFTRRLSGQELVLGCLILLPLFFYCNSYIGSAIVKWVILSFDLSITSTNANIWLNFVVDLITALIAVIILRKFIMRQWKDFMNNKLSIIVAGCFLGFFLNICANAIGSSIVKLFVDQSSSVNQQQVESLTKSIPAIMFFVTGFLAPIGEELIFRGIIFTGLRKYNRFLAYVVSAFLFGFIHVMNSVFAGNIFEMVQMIPYAFSGLVFAYIYESTDNIWASILTHMTNNIFALLVILF</sequence>
<keyword evidence="3" id="KW-0482">Metalloprotease</keyword>
<keyword evidence="3" id="KW-0645">Protease</keyword>
<dbReference type="EMBL" id="JAHOEF010000153">
    <property type="protein sequence ID" value="MBV3383801.1"/>
    <property type="molecule type" value="Genomic_DNA"/>
</dbReference>
<comment type="caution">
    <text evidence="3">The sequence shown here is derived from an EMBL/GenBank/DDBJ whole genome shotgun (WGS) entry which is preliminary data.</text>
</comment>
<evidence type="ECO:0000256" key="1">
    <source>
        <dbReference type="SAM" id="Phobius"/>
    </source>
</evidence>
<dbReference type="Pfam" id="PF02517">
    <property type="entry name" value="Rce1-like"/>
    <property type="match status" value="1"/>
</dbReference>
<dbReference type="InterPro" id="IPR052710">
    <property type="entry name" value="CAAX_protease"/>
</dbReference>
<evidence type="ECO:0000313" key="3">
    <source>
        <dbReference type="EMBL" id="MBV3383801.1"/>
    </source>
</evidence>
<dbReference type="PANTHER" id="PTHR36435">
    <property type="entry name" value="SLR1288 PROTEIN"/>
    <property type="match status" value="1"/>
</dbReference>
<dbReference type="PANTHER" id="PTHR36435:SF1">
    <property type="entry name" value="CAAX AMINO TERMINAL PROTEASE FAMILY PROTEIN"/>
    <property type="match status" value="1"/>
</dbReference>
<evidence type="ECO:0000259" key="2">
    <source>
        <dbReference type="Pfam" id="PF02517"/>
    </source>
</evidence>
<feature type="domain" description="CAAX prenyl protease 2/Lysostaphin resistance protein A-like" evidence="2">
    <location>
        <begin position="140"/>
        <end position="236"/>
    </location>
</feature>
<dbReference type="RefSeq" id="WP_217748427.1">
    <property type="nucleotide sequence ID" value="NZ_JAHOEB010000150.1"/>
</dbReference>
<dbReference type="Proteomes" id="UP001196408">
    <property type="component" value="Unassembled WGS sequence"/>
</dbReference>
<feature type="transmembrane region" description="Helical" evidence="1">
    <location>
        <begin position="56"/>
        <end position="80"/>
    </location>
</feature>
<keyword evidence="1" id="KW-0812">Transmembrane</keyword>
<proteinExistence type="predicted"/>
<keyword evidence="1" id="KW-0472">Membrane</keyword>
<evidence type="ECO:0000313" key="5">
    <source>
        <dbReference type="Proteomes" id="UP001196408"/>
    </source>
</evidence>
<keyword evidence="3" id="KW-0378">Hydrolase</keyword>
<evidence type="ECO:0000313" key="6">
    <source>
        <dbReference type="Proteomes" id="UP001197492"/>
    </source>
</evidence>
<dbReference type="GO" id="GO:0008237">
    <property type="term" value="F:metallopeptidase activity"/>
    <property type="evidence" value="ECO:0007669"/>
    <property type="project" value="UniProtKB-KW"/>
</dbReference>
<feature type="transmembrane region" description="Helical" evidence="1">
    <location>
        <begin position="92"/>
        <end position="121"/>
    </location>
</feature>
<dbReference type="EMBL" id="JAHOEL010000158">
    <property type="protein sequence ID" value="MBV3393841.1"/>
    <property type="molecule type" value="Genomic_DNA"/>
</dbReference>
<feature type="transmembrane region" description="Helical" evidence="1">
    <location>
        <begin position="173"/>
        <end position="194"/>
    </location>
</feature>
<accession>A0AAW4N147</accession>
<feature type="transmembrane region" description="Helical" evidence="1">
    <location>
        <begin position="141"/>
        <end position="161"/>
    </location>
</feature>
<dbReference type="GO" id="GO:0004175">
    <property type="term" value="F:endopeptidase activity"/>
    <property type="evidence" value="ECO:0007669"/>
    <property type="project" value="UniProtKB-ARBA"/>
</dbReference>
<feature type="transmembrane region" description="Helical" evidence="1">
    <location>
        <begin position="21"/>
        <end position="44"/>
    </location>
</feature>
<dbReference type="Proteomes" id="UP001197492">
    <property type="component" value="Unassembled WGS sequence"/>
</dbReference>
<gene>
    <name evidence="3" type="ORF">KSV97_11415</name>
    <name evidence="4" type="ORF">KSW06_11470</name>
</gene>
<reference evidence="3 6" key="1">
    <citation type="submission" date="2021-06" db="EMBL/GenBank/DDBJ databases">
        <title>Collection of gut derived symbiotic bacterial strains cultured from healthy donors.</title>
        <authorList>
            <person name="Lin H."/>
            <person name="Littmann E."/>
            <person name="Pamer E.G."/>
        </authorList>
    </citation>
    <scope>NUCLEOTIDE SEQUENCE</scope>
    <source>
        <strain evidence="4 6">MSK.21.70</strain>
        <strain evidence="3">MSK.21.82</strain>
    </source>
</reference>
<name>A0AAW4N147_9FIRM</name>
<organism evidence="3 5">
    <name type="scientific">Catenibacterium mitsuokai</name>
    <dbReference type="NCBI Taxonomy" id="100886"/>
    <lineage>
        <taxon>Bacteria</taxon>
        <taxon>Bacillati</taxon>
        <taxon>Bacillota</taxon>
        <taxon>Erysipelotrichia</taxon>
        <taxon>Erysipelotrichales</taxon>
        <taxon>Coprobacillaceae</taxon>
        <taxon>Catenibacterium</taxon>
    </lineage>
</organism>
<keyword evidence="1" id="KW-1133">Transmembrane helix</keyword>
<feature type="transmembrane region" description="Helical" evidence="1">
    <location>
        <begin position="224"/>
        <end position="242"/>
    </location>
</feature>
<dbReference type="InterPro" id="IPR003675">
    <property type="entry name" value="Rce1/LyrA-like_dom"/>
</dbReference>
<keyword evidence="6" id="KW-1185">Reference proteome</keyword>